<name>A0A7R8WZF3_9CRUS</name>
<dbReference type="SUPFAM" id="SSF53098">
    <property type="entry name" value="Ribonuclease H-like"/>
    <property type="match status" value="1"/>
</dbReference>
<dbReference type="Pfam" id="PF00665">
    <property type="entry name" value="rve"/>
    <property type="match status" value="1"/>
</dbReference>
<sequence>VWCGDVTYIWTGECYLHLALVIDLYARRIIGWACSRHPDTELTLSALNFAYQAQGSVHYTSLAFQQQLWSYRMNQSMSRKGNCWDNAPMERVFRSLKSEWFPEKGYYLSYQEAEVDVMQYVKYYNDYRVHSYNDYLTPIMAE</sequence>
<dbReference type="GO" id="GO:0015074">
    <property type="term" value="P:DNA integration"/>
    <property type="evidence" value="ECO:0007669"/>
    <property type="project" value="InterPro"/>
</dbReference>
<proteinExistence type="predicted"/>
<dbReference type="OrthoDB" id="5852877at2759"/>
<evidence type="ECO:0000313" key="3">
    <source>
        <dbReference type="EMBL" id="CAD7239874.1"/>
    </source>
</evidence>
<accession>A0A7R8WZF3</accession>
<feature type="domain" description="Integrase catalytic" evidence="1">
    <location>
        <begin position="1"/>
        <end position="83"/>
    </location>
</feature>
<protein>
    <recommendedName>
        <fullName evidence="1 2">Integrase catalytic domain-containing protein</fullName>
    </recommendedName>
</protein>
<dbReference type="Gene3D" id="3.30.420.10">
    <property type="entry name" value="Ribonuclease H-like superfamily/Ribonuclease H"/>
    <property type="match status" value="1"/>
</dbReference>
<organism evidence="3">
    <name type="scientific">Cyprideis torosa</name>
    <dbReference type="NCBI Taxonomy" id="163714"/>
    <lineage>
        <taxon>Eukaryota</taxon>
        <taxon>Metazoa</taxon>
        <taxon>Ecdysozoa</taxon>
        <taxon>Arthropoda</taxon>
        <taxon>Crustacea</taxon>
        <taxon>Oligostraca</taxon>
        <taxon>Ostracoda</taxon>
        <taxon>Podocopa</taxon>
        <taxon>Podocopida</taxon>
        <taxon>Cytherocopina</taxon>
        <taxon>Cytheroidea</taxon>
        <taxon>Cytherideidae</taxon>
        <taxon>Cyprideis</taxon>
    </lineage>
</organism>
<dbReference type="PANTHER" id="PTHR46889">
    <property type="entry name" value="TRANSPOSASE INSF FOR INSERTION SEQUENCE IS3B-RELATED"/>
    <property type="match status" value="1"/>
</dbReference>
<dbReference type="GO" id="GO:0003676">
    <property type="term" value="F:nucleic acid binding"/>
    <property type="evidence" value="ECO:0007669"/>
    <property type="project" value="InterPro"/>
</dbReference>
<reference evidence="3" key="1">
    <citation type="submission" date="2020-11" db="EMBL/GenBank/DDBJ databases">
        <authorList>
            <person name="Tran Van P."/>
        </authorList>
    </citation>
    <scope>NUCLEOTIDE SEQUENCE</scope>
</reference>
<gene>
    <name evidence="3" type="ORF">CTOB1V02_LOCUS17689</name>
</gene>
<evidence type="ECO:0000259" key="2">
    <source>
        <dbReference type="Pfam" id="PF13333"/>
    </source>
</evidence>
<feature type="non-terminal residue" evidence="3">
    <location>
        <position position="142"/>
    </location>
</feature>
<dbReference type="AlphaFoldDB" id="A0A7R8WZF3"/>
<dbReference type="InterPro" id="IPR012337">
    <property type="entry name" value="RNaseH-like_sf"/>
</dbReference>
<dbReference type="InterPro" id="IPR001584">
    <property type="entry name" value="Integrase_cat-core"/>
</dbReference>
<evidence type="ECO:0000259" key="1">
    <source>
        <dbReference type="Pfam" id="PF00665"/>
    </source>
</evidence>
<dbReference type="InterPro" id="IPR036397">
    <property type="entry name" value="RNaseH_sf"/>
</dbReference>
<dbReference type="PANTHER" id="PTHR46889:SF4">
    <property type="entry name" value="TRANSPOSASE INSO FOR INSERTION SEQUENCE ELEMENT IS911B-RELATED"/>
    <property type="match status" value="1"/>
</dbReference>
<feature type="non-terminal residue" evidence="3">
    <location>
        <position position="1"/>
    </location>
</feature>
<dbReference type="EMBL" id="OB745505">
    <property type="protein sequence ID" value="CAD7239874.1"/>
    <property type="molecule type" value="Genomic_DNA"/>
</dbReference>
<dbReference type="InterPro" id="IPR050900">
    <property type="entry name" value="Transposase_IS3/IS150/IS904"/>
</dbReference>
<feature type="domain" description="Integrase catalytic" evidence="2">
    <location>
        <begin position="90"/>
        <end position="139"/>
    </location>
</feature>
<dbReference type="Pfam" id="PF13333">
    <property type="entry name" value="rve_2"/>
    <property type="match status" value="1"/>
</dbReference>